<dbReference type="Gene3D" id="1.10.540.10">
    <property type="entry name" value="Acyl-CoA dehydrogenase/oxidase, N-terminal domain"/>
    <property type="match status" value="1"/>
</dbReference>
<dbReference type="Proteomes" id="UP000245629">
    <property type="component" value="Chromosome 3"/>
</dbReference>
<dbReference type="SUPFAM" id="SSF56645">
    <property type="entry name" value="Acyl-CoA dehydrogenase NM domain-like"/>
    <property type="match status" value="1"/>
</dbReference>
<comment type="cofactor">
    <cofactor evidence="1 6">
        <name>FAD</name>
        <dbReference type="ChEBI" id="CHEBI:57692"/>
    </cofactor>
</comment>
<evidence type="ECO:0000256" key="4">
    <source>
        <dbReference type="ARBA" id="ARBA00022827"/>
    </source>
</evidence>
<dbReference type="Pfam" id="PF00441">
    <property type="entry name" value="Acyl-CoA_dh_1"/>
    <property type="match status" value="1"/>
</dbReference>
<keyword evidence="4 6" id="KW-0274">FAD</keyword>
<dbReference type="PIRSF" id="PIRSF016578">
    <property type="entry name" value="HsaA"/>
    <property type="match status" value="1"/>
</dbReference>
<dbReference type="RefSeq" id="WP_109330505.1">
    <property type="nucleotide sequence ID" value="NZ_CP029354.1"/>
</dbReference>
<evidence type="ECO:0000259" key="7">
    <source>
        <dbReference type="Pfam" id="PF00441"/>
    </source>
</evidence>
<dbReference type="GO" id="GO:0003995">
    <property type="term" value="F:acyl-CoA dehydrogenase activity"/>
    <property type="evidence" value="ECO:0007669"/>
    <property type="project" value="TreeGrafter"/>
</dbReference>
<keyword evidence="3 6" id="KW-0285">Flavoprotein</keyword>
<evidence type="ECO:0000259" key="9">
    <source>
        <dbReference type="Pfam" id="PF02771"/>
    </source>
</evidence>
<dbReference type="InterPro" id="IPR009075">
    <property type="entry name" value="AcylCo_DH/oxidase_C"/>
</dbReference>
<gene>
    <name evidence="10" type="ORF">DEW08_19795</name>
</gene>
<protein>
    <submittedName>
        <fullName evidence="10">Acyl-CoA dehydrogenase</fullName>
    </submittedName>
</protein>
<dbReference type="Pfam" id="PF02771">
    <property type="entry name" value="Acyl-CoA_dh_N"/>
    <property type="match status" value="1"/>
</dbReference>
<dbReference type="PANTHER" id="PTHR43884">
    <property type="entry name" value="ACYL-COA DEHYDROGENASE"/>
    <property type="match status" value="1"/>
</dbReference>
<evidence type="ECO:0000256" key="6">
    <source>
        <dbReference type="RuleBase" id="RU362125"/>
    </source>
</evidence>
<accession>A0A2S2CVA0</accession>
<feature type="domain" description="Acyl-CoA oxidase/dehydrogenase middle" evidence="8">
    <location>
        <begin position="124"/>
        <end position="214"/>
    </location>
</feature>
<feature type="domain" description="Acyl-CoA dehydrogenase/oxidase C-terminal" evidence="7">
    <location>
        <begin position="231"/>
        <end position="375"/>
    </location>
</feature>
<evidence type="ECO:0000259" key="8">
    <source>
        <dbReference type="Pfam" id="PF02770"/>
    </source>
</evidence>
<evidence type="ECO:0000256" key="3">
    <source>
        <dbReference type="ARBA" id="ARBA00022630"/>
    </source>
</evidence>
<dbReference type="OrthoDB" id="5510711at2"/>
<keyword evidence="11" id="KW-1185">Reference proteome</keyword>
<dbReference type="FunFam" id="1.20.140.10:FF:000001">
    <property type="entry name" value="Acyl-CoA dehydrogenase"/>
    <property type="match status" value="1"/>
</dbReference>
<organism evidence="10 11">
    <name type="scientific">Azospirillum thermophilum</name>
    <dbReference type="NCBI Taxonomy" id="2202148"/>
    <lineage>
        <taxon>Bacteria</taxon>
        <taxon>Pseudomonadati</taxon>
        <taxon>Pseudomonadota</taxon>
        <taxon>Alphaproteobacteria</taxon>
        <taxon>Rhodospirillales</taxon>
        <taxon>Azospirillaceae</taxon>
        <taxon>Azospirillum</taxon>
    </lineage>
</organism>
<dbReference type="InterPro" id="IPR009100">
    <property type="entry name" value="AcylCoA_DH/oxidase_NM_dom_sf"/>
</dbReference>
<dbReference type="EMBL" id="CP029354">
    <property type="protein sequence ID" value="AWK88335.1"/>
    <property type="molecule type" value="Genomic_DNA"/>
</dbReference>
<name>A0A2S2CVA0_9PROT</name>
<keyword evidence="5 6" id="KW-0560">Oxidoreductase</keyword>
<dbReference type="Gene3D" id="1.20.140.10">
    <property type="entry name" value="Butyryl-CoA Dehydrogenase, subunit A, domain 3"/>
    <property type="match status" value="1"/>
</dbReference>
<dbReference type="InterPro" id="IPR013786">
    <property type="entry name" value="AcylCoA_DH/ox_N"/>
</dbReference>
<dbReference type="InterPro" id="IPR006091">
    <property type="entry name" value="Acyl-CoA_Oxase/DH_mid-dom"/>
</dbReference>
<dbReference type="KEGG" id="azz:DEW08_19795"/>
<dbReference type="InterPro" id="IPR037069">
    <property type="entry name" value="AcylCoA_DH/ox_N_sf"/>
</dbReference>
<evidence type="ECO:0000313" key="11">
    <source>
        <dbReference type="Proteomes" id="UP000245629"/>
    </source>
</evidence>
<reference evidence="11" key="1">
    <citation type="submission" date="2018-05" db="EMBL/GenBank/DDBJ databases">
        <title>Azospirillum thermophila sp. nov., a novel isolated from hot spring.</title>
        <authorList>
            <person name="Zhao Z."/>
        </authorList>
    </citation>
    <scope>NUCLEOTIDE SEQUENCE [LARGE SCALE GENOMIC DNA]</scope>
    <source>
        <strain evidence="11">CFH 70021</strain>
    </source>
</reference>
<dbReference type="GO" id="GO:0050660">
    <property type="term" value="F:flavin adenine dinucleotide binding"/>
    <property type="evidence" value="ECO:0007669"/>
    <property type="project" value="InterPro"/>
</dbReference>
<evidence type="ECO:0000256" key="1">
    <source>
        <dbReference type="ARBA" id="ARBA00001974"/>
    </source>
</evidence>
<dbReference type="Pfam" id="PF02770">
    <property type="entry name" value="Acyl-CoA_dh_M"/>
    <property type="match status" value="1"/>
</dbReference>
<dbReference type="PANTHER" id="PTHR43884:SF12">
    <property type="entry name" value="ISOVALERYL-COA DEHYDROGENASE, MITOCHONDRIAL-RELATED"/>
    <property type="match status" value="1"/>
</dbReference>
<evidence type="ECO:0000313" key="10">
    <source>
        <dbReference type="EMBL" id="AWK88335.1"/>
    </source>
</evidence>
<dbReference type="InterPro" id="IPR046373">
    <property type="entry name" value="Acyl-CoA_Oxase/DH_mid-dom_sf"/>
</dbReference>
<sequence>MLLLEDFRAQREELRDFAMREIAPHAQRIDREERIPAEVIASLREAGVFASGFPAAYGGTAGDDPAADAVRHGLMHEALGMASASAQGLVNVHHMGGFPIARWGTREQKEAWLPRLTSGELLAAIAITEPNVGSQAGAVETRAVREGSDYVITGTKCWITCGQSADLFVLITGSDEGPAAFILPRDTPGLTIEPIRGLLGCRGYMLAKLHLDRCRVPGDRLLGKPGFGVTHVAAAGLDAGRYNLAWGCVGLAQACLDASVAYARSRRQFNAPIGDHQLVQRMITGMATDIHAARLTCWHAGVARGRRDPSAVKEGAMAKYLASRMVNRVANDALQIHGANGCGPDFPLERHYRDARIMEIIEGTSQILEGAIARYVYQEAAP</sequence>
<dbReference type="Gene3D" id="2.40.110.10">
    <property type="entry name" value="Butyryl-CoA Dehydrogenase, subunit A, domain 2"/>
    <property type="match status" value="1"/>
</dbReference>
<dbReference type="SUPFAM" id="SSF47203">
    <property type="entry name" value="Acyl-CoA dehydrogenase C-terminal domain-like"/>
    <property type="match status" value="1"/>
</dbReference>
<evidence type="ECO:0000256" key="5">
    <source>
        <dbReference type="ARBA" id="ARBA00023002"/>
    </source>
</evidence>
<dbReference type="InterPro" id="IPR036250">
    <property type="entry name" value="AcylCo_DH-like_C"/>
</dbReference>
<feature type="domain" description="Acyl-CoA dehydrogenase/oxidase N-terminal" evidence="9">
    <location>
        <begin position="6"/>
        <end position="120"/>
    </location>
</feature>
<proteinExistence type="inferred from homology"/>
<evidence type="ECO:0000256" key="2">
    <source>
        <dbReference type="ARBA" id="ARBA00009347"/>
    </source>
</evidence>
<comment type="similarity">
    <text evidence="2 6">Belongs to the acyl-CoA dehydrogenase family.</text>
</comment>
<dbReference type="AlphaFoldDB" id="A0A2S2CVA0"/>